<dbReference type="PANTHER" id="PTHR30303">
    <property type="entry name" value="HYDROGENASE ISOENZYMES FORMATION PROTEIN HYPE"/>
    <property type="match status" value="1"/>
</dbReference>
<dbReference type="NCBIfam" id="TIGR02124">
    <property type="entry name" value="hypE"/>
    <property type="match status" value="1"/>
</dbReference>
<feature type="domain" description="PurM-like C-terminal" evidence="3">
    <location>
        <begin position="162"/>
        <end position="307"/>
    </location>
</feature>
<dbReference type="Gene3D" id="3.30.1330.10">
    <property type="entry name" value="PurM-like, N-terminal domain"/>
    <property type="match status" value="1"/>
</dbReference>
<dbReference type="Gene3D" id="3.90.650.10">
    <property type="entry name" value="PurM-like C-terminal domain"/>
    <property type="match status" value="1"/>
</dbReference>
<dbReference type="InterPro" id="IPR036676">
    <property type="entry name" value="PurM-like_C_sf"/>
</dbReference>
<proteinExistence type="inferred from homology"/>
<dbReference type="PIRSF" id="PIRSF005644">
    <property type="entry name" value="Hdrgns_mtr_HypE"/>
    <property type="match status" value="1"/>
</dbReference>
<dbReference type="SUPFAM" id="SSF56042">
    <property type="entry name" value="PurM C-terminal domain-like"/>
    <property type="match status" value="1"/>
</dbReference>
<dbReference type="Pfam" id="PF00586">
    <property type="entry name" value="AIRS"/>
    <property type="match status" value="1"/>
</dbReference>
<name>A0A650F2L7_9HELI</name>
<evidence type="ECO:0000259" key="3">
    <source>
        <dbReference type="Pfam" id="PF02769"/>
    </source>
</evidence>
<accession>A0A650F2L7</accession>
<evidence type="ECO:0000259" key="2">
    <source>
        <dbReference type="Pfam" id="PF00586"/>
    </source>
</evidence>
<dbReference type="InterPro" id="IPR011854">
    <property type="entry name" value="HypE"/>
</dbReference>
<dbReference type="InterPro" id="IPR010918">
    <property type="entry name" value="PurM-like_C_dom"/>
</dbReference>
<dbReference type="AlphaFoldDB" id="A0A650F2L7"/>
<protein>
    <submittedName>
        <fullName evidence="4">Hydrogenase expression/formation protein HypE</fullName>
    </submittedName>
</protein>
<dbReference type="Pfam" id="PF02769">
    <property type="entry name" value="AIRS_C"/>
    <property type="match status" value="1"/>
</dbReference>
<evidence type="ECO:0000256" key="1">
    <source>
        <dbReference type="ARBA" id="ARBA00006243"/>
    </source>
</evidence>
<dbReference type="EMBL" id="MN577567">
    <property type="protein sequence ID" value="QGT49935.1"/>
    <property type="molecule type" value="Genomic_DNA"/>
</dbReference>
<dbReference type="SUPFAM" id="SSF55326">
    <property type="entry name" value="PurM N-terminal domain-like"/>
    <property type="match status" value="1"/>
</dbReference>
<sequence>MIKQEYITLSHGSGGVESSELIEHLFYKILGDSVMESNEDAGVFVSPYSLAMSTDSYVVNPVFFPGGDIGKLCVCGSSNDVAMRGAKPKYLSLALILEEGMSIEDLSKILHSIRSQLLLGGQKILTGDTKVVPKGFADRIYINTTAIGEIQTHRNVSVKNLQEGDVIIVSAPVGTHGAVIFCARNEIALQSDLQSDCAQLYPMLESVLESSLEIHVMRDATRGGLAAVLNEWARACHVEIVLQEDAIPILPQVRGVCEILGLEALNLANEGVCVLCVPKNQANQILSLLQSHPLGQQAQIIGEVSRQTTPTQARVIMRSAWGSERYLEYPQGELLPRIC</sequence>
<dbReference type="InterPro" id="IPR036921">
    <property type="entry name" value="PurM-like_N_sf"/>
</dbReference>
<comment type="similarity">
    <text evidence="1">Belongs to the HypE family.</text>
</comment>
<dbReference type="CDD" id="cd02197">
    <property type="entry name" value="HypE"/>
    <property type="match status" value="1"/>
</dbReference>
<dbReference type="InterPro" id="IPR016188">
    <property type="entry name" value="PurM-like_N"/>
</dbReference>
<gene>
    <name evidence="4" type="primary">hypE</name>
    <name evidence="4" type="ORF">Helico4rc_0540</name>
</gene>
<dbReference type="GO" id="GO:0051604">
    <property type="term" value="P:protein maturation"/>
    <property type="evidence" value="ECO:0007669"/>
    <property type="project" value="TreeGrafter"/>
</dbReference>
<reference evidence="4" key="1">
    <citation type="journal article" date="2020" name="J. ISSAAS">
        <title>Lactobacilli and other gastrointestinal microbiota of Peromyscus leucopus, reservoir host for agents of Lyme disease and other zoonoses in North America.</title>
        <authorList>
            <person name="Milovic A."/>
            <person name="Bassam K."/>
            <person name="Shao H."/>
            <person name="Chatzistamou I."/>
            <person name="Tufts D.M."/>
            <person name="Diuk-Wasser M."/>
            <person name="Barbour A.G."/>
        </authorList>
    </citation>
    <scope>NUCLEOTIDE SEQUENCE</scope>
    <source>
        <strain evidence="4">LL4</strain>
    </source>
</reference>
<evidence type="ECO:0000313" key="4">
    <source>
        <dbReference type="EMBL" id="QGT49935.1"/>
    </source>
</evidence>
<organism evidence="4">
    <name type="scientific">uncultured Helicobacter sp</name>
    <dbReference type="NCBI Taxonomy" id="175537"/>
    <lineage>
        <taxon>Bacteria</taxon>
        <taxon>Pseudomonadati</taxon>
        <taxon>Campylobacterota</taxon>
        <taxon>Epsilonproteobacteria</taxon>
        <taxon>Campylobacterales</taxon>
        <taxon>Helicobacteraceae</taxon>
        <taxon>Helicobacter</taxon>
        <taxon>environmental samples</taxon>
    </lineage>
</organism>
<dbReference type="PANTHER" id="PTHR30303:SF0">
    <property type="entry name" value="CARBAMOYL DEHYDRATASE HYPE"/>
    <property type="match status" value="1"/>
</dbReference>
<feature type="domain" description="PurM-like N-terminal" evidence="2">
    <location>
        <begin position="39"/>
        <end position="150"/>
    </location>
</feature>